<accession>A0A076YIR3</accession>
<dbReference type="EMBL" id="KM199770">
    <property type="protein sequence ID" value="AIK68313.1"/>
    <property type="molecule type" value="Genomic_DNA"/>
</dbReference>
<keyword evidence="2" id="KW-0547">Nucleotide-binding</keyword>
<dbReference type="InterPro" id="IPR006935">
    <property type="entry name" value="Helicase/UvrB_N"/>
</dbReference>
<dbReference type="GeneID" id="22109649"/>
<dbReference type="InterPro" id="IPR027417">
    <property type="entry name" value="P-loop_NTPase"/>
</dbReference>
<keyword evidence="3" id="KW-1185">Reference proteome</keyword>
<dbReference type="GO" id="GO:0004386">
    <property type="term" value="F:helicase activity"/>
    <property type="evidence" value="ECO:0007669"/>
    <property type="project" value="UniProtKB-KW"/>
</dbReference>
<dbReference type="InterPro" id="IPR014001">
    <property type="entry name" value="Helicase_ATP-bd"/>
</dbReference>
<dbReference type="SMART" id="SM00487">
    <property type="entry name" value="DEXDc"/>
    <property type="match status" value="1"/>
</dbReference>
<dbReference type="Gene3D" id="3.30.780.20">
    <property type="match status" value="1"/>
</dbReference>
<dbReference type="SUPFAM" id="SSF52540">
    <property type="entry name" value="P-loop containing nucleoside triphosphate hydrolases"/>
    <property type="match status" value="2"/>
</dbReference>
<dbReference type="InterPro" id="IPR049409">
    <property type="entry name" value="UvsW_N"/>
</dbReference>
<dbReference type="InterPro" id="IPR049430">
    <property type="entry name" value="UvsW_N_sf"/>
</dbReference>
<keyword evidence="2" id="KW-0378">Hydrolase</keyword>
<dbReference type="PANTHER" id="PTHR47396:SF1">
    <property type="entry name" value="ATP-DEPENDENT HELICASE IRC3-RELATED"/>
    <property type="match status" value="1"/>
</dbReference>
<evidence type="ECO:0000313" key="3">
    <source>
        <dbReference type="Proteomes" id="UP000204140"/>
    </source>
</evidence>
<dbReference type="InterPro" id="IPR050742">
    <property type="entry name" value="Helicase_Restrict-Modif_Enz"/>
</dbReference>
<dbReference type="OrthoDB" id="2008at10239"/>
<dbReference type="GO" id="GO:0016787">
    <property type="term" value="F:hydrolase activity"/>
    <property type="evidence" value="ECO:0007669"/>
    <property type="project" value="InterPro"/>
</dbReference>
<dbReference type="Gene3D" id="3.40.50.300">
    <property type="entry name" value="P-loop containing nucleotide triphosphate hydrolases"/>
    <property type="match status" value="2"/>
</dbReference>
<dbReference type="PANTHER" id="PTHR47396">
    <property type="entry name" value="TYPE I RESTRICTION ENZYME ECOKI R PROTEIN"/>
    <property type="match status" value="1"/>
</dbReference>
<proteinExistence type="predicted"/>
<feature type="domain" description="Helicase ATP-binding" evidence="1">
    <location>
        <begin position="126"/>
        <end position="280"/>
    </location>
</feature>
<dbReference type="PROSITE" id="PS51192">
    <property type="entry name" value="HELICASE_ATP_BIND_1"/>
    <property type="match status" value="1"/>
</dbReference>
<name>A0A076YIR3_9CAUD</name>
<dbReference type="KEGG" id="vg:22109649"/>
<organism evidence="2 3">
    <name type="scientific">Rhizobium phage vB_RleM_P10VF</name>
    <dbReference type="NCBI Taxonomy" id="1527770"/>
    <lineage>
        <taxon>Viruses</taxon>
        <taxon>Duplodnaviria</taxon>
        <taxon>Heunggongvirae</taxon>
        <taxon>Uroviricota</taxon>
        <taxon>Caudoviricetes</taxon>
        <taxon>Pootjesviridae</taxon>
        <taxon>Innesvirus</taxon>
        <taxon>Innesvirus P10VF</taxon>
    </lineage>
</organism>
<dbReference type="Proteomes" id="UP000204140">
    <property type="component" value="Segment"/>
</dbReference>
<keyword evidence="2" id="KW-0347">Helicase</keyword>
<protein>
    <submittedName>
        <fullName evidence="2">DNA helicase</fullName>
    </submittedName>
</protein>
<sequence length="510" mass="58436">MFYVEIEALNETFIRVNSNNDAIYDTLYENFSFDVPGARFMPAFKDGSWDGKIHLFHFRDRTLYKGLGKELVKILRNDDYGEVRFKGFERKEDISDDFEAVYQEIYDQIQETKDPFDPYDFQVESVKQVCQNKRNLVISPTSSGKSFMIYLWYEFVRRQLSSDEKVLIIVPSITLVDQLFEDFKSYGYTGDAHLIVGGVEKDGKSKLYISTWQSLQKQQAKWFRKFAAVAVDEVHGAAAASLKGSVEKCTNSRYRAGFTGTIGESETNELMLRGLFGDIIVATTYAEMRDRGIIPDVEIELVRVEYGSEFKDVVKAVHGEFMEELGFIQSEKQRDQVLLNIMRENTGKNGIFLFREIKHLKRIEELFKKNTNQVIAVINGAVDRNTRAEIRRSIDVNAAQGIRGCIILATYGTMSTGVSIKNLDYGVFAAPMRSKIKVLQSLGRLLRKSSTKLYAKLYDVWDDFGKHVKEDNFGKKHATSRLRFYQEAGFRIVERAITVGSSERKQGIDC</sequence>
<dbReference type="Pfam" id="PF04851">
    <property type="entry name" value="ResIII"/>
    <property type="match status" value="1"/>
</dbReference>
<dbReference type="GO" id="GO:0005524">
    <property type="term" value="F:ATP binding"/>
    <property type="evidence" value="ECO:0007669"/>
    <property type="project" value="InterPro"/>
</dbReference>
<reference evidence="2 3" key="1">
    <citation type="submission" date="2014-07" db="EMBL/GenBank/DDBJ databases">
        <title>Isolation and characterization of Rhizobium leguminosarum phages from western Canadian soils and complete genome sequences of rhizobiophages vB_RleS_L338C and vB_RleM_P10VF.</title>
        <authorList>
            <person name="Restrepo-Cordoba M."/>
            <person name="Halmillawewa A.P."/>
            <person name="Perry B."/>
            <person name="Hynes M.F."/>
            <person name="Yost C.K."/>
        </authorList>
    </citation>
    <scope>NUCLEOTIDE SEQUENCE [LARGE SCALE GENOMIC DNA]</scope>
</reference>
<dbReference type="Pfam" id="PF21241">
    <property type="entry name" value="UvsW_N"/>
    <property type="match status" value="1"/>
</dbReference>
<dbReference type="GO" id="GO:0003677">
    <property type="term" value="F:DNA binding"/>
    <property type="evidence" value="ECO:0007669"/>
    <property type="project" value="InterPro"/>
</dbReference>
<keyword evidence="2" id="KW-0067">ATP-binding</keyword>
<evidence type="ECO:0000313" key="2">
    <source>
        <dbReference type="EMBL" id="AIK68313.1"/>
    </source>
</evidence>
<gene>
    <name evidence="2" type="ORF">P10VF_100</name>
</gene>
<evidence type="ECO:0000259" key="1">
    <source>
        <dbReference type="PROSITE" id="PS51192"/>
    </source>
</evidence>
<dbReference type="RefSeq" id="YP_009099839.1">
    <property type="nucleotide sequence ID" value="NC_025429.1"/>
</dbReference>